<protein>
    <submittedName>
        <fullName evidence="1">Uncharacterized protein</fullName>
    </submittedName>
</protein>
<evidence type="ECO:0000313" key="1">
    <source>
        <dbReference type="EMBL" id="OBY66092.1"/>
    </source>
</evidence>
<keyword evidence="2" id="KW-1185">Reference proteome</keyword>
<dbReference type="KEGG" id="prn:BW723_17330"/>
<organism evidence="1 2">
    <name type="scientific">Polaribacter reichenbachii</name>
    <dbReference type="NCBI Taxonomy" id="996801"/>
    <lineage>
        <taxon>Bacteria</taxon>
        <taxon>Pseudomonadati</taxon>
        <taxon>Bacteroidota</taxon>
        <taxon>Flavobacteriia</taxon>
        <taxon>Flavobacteriales</taxon>
        <taxon>Flavobacteriaceae</taxon>
    </lineage>
</organism>
<accession>A0A1B8U2M3</accession>
<proteinExistence type="predicted"/>
<gene>
    <name evidence="1" type="ORF">LPB301_07060</name>
</gene>
<evidence type="ECO:0000313" key="2">
    <source>
        <dbReference type="Proteomes" id="UP000092612"/>
    </source>
</evidence>
<dbReference type="AlphaFoldDB" id="A0A1B8U2M3"/>
<reference evidence="2" key="1">
    <citation type="submission" date="2016-02" db="EMBL/GenBank/DDBJ databases">
        <title>Paenibacillus sp. LPB0068, isolated from Crassostrea gigas.</title>
        <authorList>
            <person name="Shin S.-K."/>
            <person name="Yi H."/>
        </authorList>
    </citation>
    <scope>NUCLEOTIDE SEQUENCE [LARGE SCALE GENOMIC DNA]</scope>
    <source>
        <strain evidence="2">KCTC 23969</strain>
    </source>
</reference>
<dbReference type="EMBL" id="LSFL01000018">
    <property type="protein sequence ID" value="OBY66092.1"/>
    <property type="molecule type" value="Genomic_DNA"/>
</dbReference>
<dbReference type="RefSeq" id="WP_068359610.1">
    <property type="nucleotide sequence ID" value="NZ_CP019337.1"/>
</dbReference>
<sequence>MKPEHKLSFVMCIILLSITSIYPSNFSAEKKIKLTIDKNSFLVNHQLNWKNTNHFNTSSYWQEQKIATLHNDSAITISNKMITTSKHNPYQYKNVENNKFGGVKITDLNNTTNKKFNRTDTINYSNIDNNGGISSAEIMATVTPKIDLPTAATDAIAVDEDNSNNRTNILKNDSFGSDALY</sequence>
<comment type="caution">
    <text evidence="1">The sequence shown here is derived from an EMBL/GenBank/DDBJ whole genome shotgun (WGS) entry which is preliminary data.</text>
</comment>
<name>A0A1B8U2M3_9FLAO</name>
<dbReference type="Proteomes" id="UP000092612">
    <property type="component" value="Unassembled WGS sequence"/>
</dbReference>